<protein>
    <submittedName>
        <fullName evidence="2">Uncharacterized protein</fullName>
    </submittedName>
</protein>
<dbReference type="EMBL" id="MHKI01000021">
    <property type="protein sequence ID" value="OGY86357.1"/>
    <property type="molecule type" value="Genomic_DNA"/>
</dbReference>
<feature type="chain" id="PRO_5009582047" evidence="1">
    <location>
        <begin position="23"/>
        <end position="145"/>
    </location>
</feature>
<gene>
    <name evidence="2" type="ORF">A2319_03090</name>
</gene>
<sequence>MYRIVWLSCFLLGLFGLSAATAFSSTMKTANVNSDDEAIDFEQCLGERVPFNNEDDLNDKRDFFSQDDATTGCRYRTDRLSILTEEGWEFDLPAGKGGAVTGCSLWHSGSKMCWGGTWYEWVCWSGSWYCALYSPSCFYAAIGCC</sequence>
<comment type="caution">
    <text evidence="2">The sequence shown here is derived from an EMBL/GenBank/DDBJ whole genome shotgun (WGS) entry which is preliminary data.</text>
</comment>
<dbReference type="AlphaFoldDB" id="A0A1G2BDS3"/>
<keyword evidence="1" id="KW-0732">Signal</keyword>
<proteinExistence type="predicted"/>
<evidence type="ECO:0000256" key="1">
    <source>
        <dbReference type="SAM" id="SignalP"/>
    </source>
</evidence>
<organism evidence="2 3">
    <name type="scientific">Candidatus Kerfeldbacteria bacterium RIFOXYB2_FULL_38_14</name>
    <dbReference type="NCBI Taxonomy" id="1798547"/>
    <lineage>
        <taxon>Bacteria</taxon>
        <taxon>Candidatus Kerfeldiibacteriota</taxon>
    </lineage>
</organism>
<dbReference type="Proteomes" id="UP000176420">
    <property type="component" value="Unassembled WGS sequence"/>
</dbReference>
<accession>A0A1G2BDS3</accession>
<feature type="signal peptide" evidence="1">
    <location>
        <begin position="1"/>
        <end position="22"/>
    </location>
</feature>
<name>A0A1G2BDS3_9BACT</name>
<evidence type="ECO:0000313" key="3">
    <source>
        <dbReference type="Proteomes" id="UP000176420"/>
    </source>
</evidence>
<evidence type="ECO:0000313" key="2">
    <source>
        <dbReference type="EMBL" id="OGY86357.1"/>
    </source>
</evidence>
<reference evidence="2 3" key="1">
    <citation type="journal article" date="2016" name="Nat. Commun.">
        <title>Thousands of microbial genomes shed light on interconnected biogeochemical processes in an aquifer system.</title>
        <authorList>
            <person name="Anantharaman K."/>
            <person name="Brown C.T."/>
            <person name="Hug L.A."/>
            <person name="Sharon I."/>
            <person name="Castelle C.J."/>
            <person name="Probst A.J."/>
            <person name="Thomas B.C."/>
            <person name="Singh A."/>
            <person name="Wilkins M.J."/>
            <person name="Karaoz U."/>
            <person name="Brodie E.L."/>
            <person name="Williams K.H."/>
            <person name="Hubbard S.S."/>
            <person name="Banfield J.F."/>
        </authorList>
    </citation>
    <scope>NUCLEOTIDE SEQUENCE [LARGE SCALE GENOMIC DNA]</scope>
</reference>